<organism evidence="1 2">
    <name type="scientific">Chlamydomonas eustigma</name>
    <dbReference type="NCBI Taxonomy" id="1157962"/>
    <lineage>
        <taxon>Eukaryota</taxon>
        <taxon>Viridiplantae</taxon>
        <taxon>Chlorophyta</taxon>
        <taxon>core chlorophytes</taxon>
        <taxon>Chlorophyceae</taxon>
        <taxon>CS clade</taxon>
        <taxon>Chlamydomonadales</taxon>
        <taxon>Chlamydomonadaceae</taxon>
        <taxon>Chlamydomonas</taxon>
    </lineage>
</organism>
<dbReference type="Proteomes" id="UP000232323">
    <property type="component" value="Unassembled WGS sequence"/>
</dbReference>
<name>A0A250WUL5_9CHLO</name>
<dbReference type="AlphaFoldDB" id="A0A250WUL5"/>
<evidence type="ECO:0000313" key="1">
    <source>
        <dbReference type="EMBL" id="GAX74517.1"/>
    </source>
</evidence>
<gene>
    <name evidence="1" type="ORF">CEUSTIGMA_g1966.t1</name>
</gene>
<evidence type="ECO:0000313" key="2">
    <source>
        <dbReference type="Proteomes" id="UP000232323"/>
    </source>
</evidence>
<dbReference type="EMBL" id="BEGY01000008">
    <property type="protein sequence ID" value="GAX74517.1"/>
    <property type="molecule type" value="Genomic_DNA"/>
</dbReference>
<reference evidence="1 2" key="1">
    <citation type="submission" date="2017-08" db="EMBL/GenBank/DDBJ databases">
        <title>Acidophilic green algal genome provides insights into adaptation to an acidic environment.</title>
        <authorList>
            <person name="Hirooka S."/>
            <person name="Hirose Y."/>
            <person name="Kanesaki Y."/>
            <person name="Higuchi S."/>
            <person name="Fujiwara T."/>
            <person name="Onuma R."/>
            <person name="Era A."/>
            <person name="Ohbayashi R."/>
            <person name="Uzuka A."/>
            <person name="Nozaki H."/>
            <person name="Yoshikawa H."/>
            <person name="Miyagishima S.Y."/>
        </authorList>
    </citation>
    <scope>NUCLEOTIDE SEQUENCE [LARGE SCALE GENOMIC DNA]</scope>
    <source>
        <strain evidence="1 2">NIES-2499</strain>
    </source>
</reference>
<comment type="caution">
    <text evidence="1">The sequence shown here is derived from an EMBL/GenBank/DDBJ whole genome shotgun (WGS) entry which is preliminary data.</text>
</comment>
<proteinExistence type="predicted"/>
<sequence length="260" mass="28341">MVAISPPKIKSDLIVRLLSHVAGMSPELPASLNILGLTSPLEVVLAVCVASPLGLEVLQQPPVLHMIVTEHRALLAIIAEDEDSAEKLEDHLALMYNMSSSAAEAVRSSNLDVQDVGQLISISRRVASSAATVHADNRAYPPGLRRKMCRDLKEWVGLSPEIALDAAETVLQRLTPNELWERRKQELGCGQQRKVFGVLLKVLQVDQDVGHALRGLAMAAQLAYAERILSTYRGEASQDRALCLAVYFGVYDSNKNKGES</sequence>
<accession>A0A250WUL5</accession>
<keyword evidence="2" id="KW-1185">Reference proteome</keyword>
<protein>
    <submittedName>
        <fullName evidence="1">Uncharacterized protein</fullName>
    </submittedName>
</protein>